<comment type="caution">
    <text evidence="1">The sequence shown here is derived from an EMBL/GenBank/DDBJ whole genome shotgun (WGS) entry which is preliminary data.</text>
</comment>
<organism evidence="1 2">
    <name type="scientific">Brachionus plicatilis</name>
    <name type="common">Marine rotifer</name>
    <name type="synonym">Brachionus muelleri</name>
    <dbReference type="NCBI Taxonomy" id="10195"/>
    <lineage>
        <taxon>Eukaryota</taxon>
        <taxon>Metazoa</taxon>
        <taxon>Spiralia</taxon>
        <taxon>Gnathifera</taxon>
        <taxon>Rotifera</taxon>
        <taxon>Eurotatoria</taxon>
        <taxon>Monogononta</taxon>
        <taxon>Pseudotrocha</taxon>
        <taxon>Ploima</taxon>
        <taxon>Brachionidae</taxon>
        <taxon>Brachionus</taxon>
    </lineage>
</organism>
<dbReference type="AlphaFoldDB" id="A0A3M7RY41"/>
<evidence type="ECO:0000313" key="2">
    <source>
        <dbReference type="Proteomes" id="UP000276133"/>
    </source>
</evidence>
<gene>
    <name evidence="1" type="ORF">BpHYR1_047049</name>
</gene>
<dbReference type="EMBL" id="REGN01002401">
    <property type="protein sequence ID" value="RNA28360.1"/>
    <property type="molecule type" value="Genomic_DNA"/>
</dbReference>
<evidence type="ECO:0000313" key="1">
    <source>
        <dbReference type="EMBL" id="RNA28360.1"/>
    </source>
</evidence>
<protein>
    <submittedName>
        <fullName evidence="1">Uncharacterized protein</fullName>
    </submittedName>
</protein>
<name>A0A3M7RY41_BRAPC</name>
<dbReference type="Proteomes" id="UP000276133">
    <property type="component" value="Unassembled WGS sequence"/>
</dbReference>
<proteinExistence type="predicted"/>
<sequence>MIALNRTDERHLGKKIKLFNFKKSKEGETYSINSIGFKFLSKTKINKIVFKRVKTELVKNQSLKSESGEEKAATITSLNGKERQSVIQDHSHKNFFPFQKNNKIIILYLKLF</sequence>
<reference evidence="1 2" key="1">
    <citation type="journal article" date="2018" name="Sci. Rep.">
        <title>Genomic signatures of local adaptation to the degree of environmental predictability in rotifers.</title>
        <authorList>
            <person name="Franch-Gras L."/>
            <person name="Hahn C."/>
            <person name="Garcia-Roger E.M."/>
            <person name="Carmona M.J."/>
            <person name="Serra M."/>
            <person name="Gomez A."/>
        </authorList>
    </citation>
    <scope>NUCLEOTIDE SEQUENCE [LARGE SCALE GENOMIC DNA]</scope>
    <source>
        <strain evidence="1">HYR1</strain>
    </source>
</reference>
<accession>A0A3M7RY41</accession>
<keyword evidence="2" id="KW-1185">Reference proteome</keyword>